<dbReference type="Gene3D" id="3.40.1580.10">
    <property type="entry name" value="SMI1/KNR4-like"/>
    <property type="match status" value="1"/>
</dbReference>
<evidence type="ECO:0000259" key="1">
    <source>
        <dbReference type="Pfam" id="PF09346"/>
    </source>
</evidence>
<dbReference type="SUPFAM" id="SSF160631">
    <property type="entry name" value="SMI1/KNR4-like"/>
    <property type="match status" value="1"/>
</dbReference>
<name>A0ABW8Z0V9_9FLAO</name>
<dbReference type="EMBL" id="JBELPZ010000014">
    <property type="protein sequence ID" value="MFL9845287.1"/>
    <property type="molecule type" value="Genomic_DNA"/>
</dbReference>
<dbReference type="InterPro" id="IPR037883">
    <property type="entry name" value="Knr4/Smi1-like_sf"/>
</dbReference>
<sequence>MDNFEIKELVYKFKDLGIEKSYDNAILIGKAPFRGPMGWLNILYPPLNVEEVNVLEQHLETEIPKSYKSFLCNFTNGLNILSSTFSLYGLRRQINRNIDLNIRQPYSIITPNVYERPDNAKDSFFFIGGYNWDGSNLYIDTQTDKVHCCERWDATSKFEWNSLEEMLLSELKRLYGLFDNTGKEIDEDVKTIPY</sequence>
<proteinExistence type="predicted"/>
<organism evidence="2 3">
    <name type="scientific">Flavobacterium rhizosphaerae</name>
    <dbReference type="NCBI Taxonomy" id="3163298"/>
    <lineage>
        <taxon>Bacteria</taxon>
        <taxon>Pseudomonadati</taxon>
        <taxon>Bacteroidota</taxon>
        <taxon>Flavobacteriia</taxon>
        <taxon>Flavobacteriales</taxon>
        <taxon>Flavobacteriaceae</taxon>
        <taxon>Flavobacterium</taxon>
    </lineage>
</organism>
<dbReference type="Proteomes" id="UP001629156">
    <property type="component" value="Unassembled WGS sequence"/>
</dbReference>
<feature type="domain" description="Knr4/Smi1-like" evidence="1">
    <location>
        <begin position="46"/>
        <end position="168"/>
    </location>
</feature>
<comment type="caution">
    <text evidence="2">The sequence shown here is derived from an EMBL/GenBank/DDBJ whole genome shotgun (WGS) entry which is preliminary data.</text>
</comment>
<evidence type="ECO:0000313" key="2">
    <source>
        <dbReference type="EMBL" id="MFL9845287.1"/>
    </source>
</evidence>
<reference evidence="2 3" key="1">
    <citation type="submission" date="2024-06" db="EMBL/GenBank/DDBJ databases">
        <authorList>
            <person name="Kaempfer P."/>
            <person name="Viver T."/>
        </authorList>
    </citation>
    <scope>NUCLEOTIDE SEQUENCE [LARGE SCALE GENOMIC DNA]</scope>
    <source>
        <strain evidence="2 3">ST-119</strain>
    </source>
</reference>
<keyword evidence="3" id="KW-1185">Reference proteome</keyword>
<dbReference type="Pfam" id="PF09346">
    <property type="entry name" value="SMI1_KNR4"/>
    <property type="match status" value="1"/>
</dbReference>
<protein>
    <submittedName>
        <fullName evidence="2">SMI1/KNR4 family protein</fullName>
    </submittedName>
</protein>
<dbReference type="RefSeq" id="WP_408085563.1">
    <property type="nucleotide sequence ID" value="NZ_JBELPZ010000014.1"/>
</dbReference>
<gene>
    <name evidence="2" type="ORF">ABS766_12730</name>
</gene>
<dbReference type="InterPro" id="IPR018958">
    <property type="entry name" value="Knr4/Smi1-like_dom"/>
</dbReference>
<evidence type="ECO:0000313" key="3">
    <source>
        <dbReference type="Proteomes" id="UP001629156"/>
    </source>
</evidence>
<accession>A0ABW8Z0V9</accession>